<sequence>VDAKILQYYQRYKNEHSETSDKEIRSFMFMNFISQYVPEHPKDSYEDVVKAFQESN</sequence>
<feature type="non-terminal residue" evidence="1">
    <location>
        <position position="1"/>
    </location>
</feature>
<gene>
    <name evidence="1" type="ORF">SCALOS_LOCUS8969</name>
</gene>
<name>A0ACA9NJU6_9GLOM</name>
<dbReference type="Proteomes" id="UP000789860">
    <property type="component" value="Unassembled WGS sequence"/>
</dbReference>
<comment type="caution">
    <text evidence="1">The sequence shown here is derived from an EMBL/GenBank/DDBJ whole genome shotgun (WGS) entry which is preliminary data.</text>
</comment>
<dbReference type="EMBL" id="CAJVPM010025795">
    <property type="protein sequence ID" value="CAG8659327.1"/>
    <property type="molecule type" value="Genomic_DNA"/>
</dbReference>
<evidence type="ECO:0000313" key="2">
    <source>
        <dbReference type="Proteomes" id="UP000789860"/>
    </source>
</evidence>
<accession>A0ACA9NJU6</accession>
<evidence type="ECO:0000313" key="1">
    <source>
        <dbReference type="EMBL" id="CAG8659327.1"/>
    </source>
</evidence>
<protein>
    <submittedName>
        <fullName evidence="1">7467_t:CDS:1</fullName>
    </submittedName>
</protein>
<organism evidence="1 2">
    <name type="scientific">Scutellospora calospora</name>
    <dbReference type="NCBI Taxonomy" id="85575"/>
    <lineage>
        <taxon>Eukaryota</taxon>
        <taxon>Fungi</taxon>
        <taxon>Fungi incertae sedis</taxon>
        <taxon>Mucoromycota</taxon>
        <taxon>Glomeromycotina</taxon>
        <taxon>Glomeromycetes</taxon>
        <taxon>Diversisporales</taxon>
        <taxon>Gigasporaceae</taxon>
        <taxon>Scutellospora</taxon>
    </lineage>
</organism>
<reference evidence="1" key="1">
    <citation type="submission" date="2021-06" db="EMBL/GenBank/DDBJ databases">
        <authorList>
            <person name="Kallberg Y."/>
            <person name="Tangrot J."/>
            <person name="Rosling A."/>
        </authorList>
    </citation>
    <scope>NUCLEOTIDE SEQUENCE</scope>
    <source>
        <strain evidence="1">AU212A</strain>
    </source>
</reference>
<feature type="non-terminal residue" evidence="1">
    <location>
        <position position="56"/>
    </location>
</feature>
<proteinExistence type="predicted"/>
<keyword evidence="2" id="KW-1185">Reference proteome</keyword>